<dbReference type="InterPro" id="IPR035965">
    <property type="entry name" value="PAS-like_dom_sf"/>
</dbReference>
<dbReference type="InterPro" id="IPR003018">
    <property type="entry name" value="GAF"/>
</dbReference>
<evidence type="ECO:0000256" key="7">
    <source>
        <dbReference type="ARBA" id="ARBA00022643"/>
    </source>
</evidence>
<keyword evidence="14" id="KW-0843">Virulence</keyword>
<feature type="domain" description="PAC" evidence="16">
    <location>
        <begin position="223"/>
        <end position="275"/>
    </location>
</feature>
<dbReference type="InterPro" id="IPR001610">
    <property type="entry name" value="PAC"/>
</dbReference>
<keyword evidence="3" id="KW-0600">Photoreceptor protein</keyword>
<keyword evidence="15" id="KW-0675">Receptor</keyword>
<dbReference type="PANTHER" id="PTHR41523:SF8">
    <property type="entry name" value="ETHYLENE RESPONSE SENSOR PROTEIN"/>
    <property type="match status" value="1"/>
</dbReference>
<dbReference type="InterPro" id="IPR000014">
    <property type="entry name" value="PAS"/>
</dbReference>
<evidence type="ECO:0000256" key="3">
    <source>
        <dbReference type="ARBA" id="ARBA00022543"/>
    </source>
</evidence>
<keyword evidence="8" id="KW-0808">Transferase</keyword>
<keyword evidence="9" id="KW-0677">Repeat</keyword>
<evidence type="ECO:0000256" key="12">
    <source>
        <dbReference type="ARBA" id="ARBA00022840"/>
    </source>
</evidence>
<keyword evidence="7" id="KW-0288">FMN</keyword>
<dbReference type="SMART" id="SM00911">
    <property type="entry name" value="HWE_HK"/>
    <property type="match status" value="1"/>
</dbReference>
<keyword evidence="5" id="KW-0716">Sensory transduction</keyword>
<dbReference type="Proteomes" id="UP000199586">
    <property type="component" value="Unassembled WGS sequence"/>
</dbReference>
<evidence type="ECO:0000256" key="2">
    <source>
        <dbReference type="ARBA" id="ARBA00012438"/>
    </source>
</evidence>
<dbReference type="EC" id="2.7.13.3" evidence="2"/>
<accession>A0A1I5RQD8</accession>
<dbReference type="InterPro" id="IPR036890">
    <property type="entry name" value="HATPase_C_sf"/>
</dbReference>
<dbReference type="SMART" id="SM00091">
    <property type="entry name" value="PAS"/>
    <property type="match status" value="3"/>
</dbReference>
<dbReference type="SMART" id="SM00086">
    <property type="entry name" value="PAC"/>
    <property type="match status" value="3"/>
</dbReference>
<dbReference type="InterPro" id="IPR013656">
    <property type="entry name" value="PAS_4"/>
</dbReference>
<evidence type="ECO:0000256" key="5">
    <source>
        <dbReference type="ARBA" id="ARBA00022606"/>
    </source>
</evidence>
<keyword evidence="10" id="KW-0547">Nucleotide-binding</keyword>
<dbReference type="EMBL" id="FOXP01000004">
    <property type="protein sequence ID" value="SFP60617.1"/>
    <property type="molecule type" value="Genomic_DNA"/>
</dbReference>
<evidence type="ECO:0000256" key="1">
    <source>
        <dbReference type="ARBA" id="ARBA00000085"/>
    </source>
</evidence>
<dbReference type="Pfam" id="PF07536">
    <property type="entry name" value="HWE_HK"/>
    <property type="match status" value="1"/>
</dbReference>
<keyword evidence="12" id="KW-0067">ATP-binding</keyword>
<dbReference type="GO" id="GO:0005524">
    <property type="term" value="F:ATP binding"/>
    <property type="evidence" value="ECO:0007669"/>
    <property type="project" value="UniProtKB-KW"/>
</dbReference>
<dbReference type="Gene3D" id="3.30.450.20">
    <property type="entry name" value="PAS domain"/>
    <property type="match status" value="3"/>
</dbReference>
<comment type="catalytic activity">
    <reaction evidence="1">
        <text>ATP + protein L-histidine = ADP + protein N-phospho-L-histidine.</text>
        <dbReference type="EC" id="2.7.13.3"/>
    </reaction>
</comment>
<evidence type="ECO:0000256" key="11">
    <source>
        <dbReference type="ARBA" id="ARBA00022777"/>
    </source>
</evidence>
<dbReference type="GO" id="GO:0004673">
    <property type="term" value="F:protein histidine kinase activity"/>
    <property type="evidence" value="ECO:0007669"/>
    <property type="project" value="UniProtKB-EC"/>
</dbReference>
<evidence type="ECO:0000259" key="16">
    <source>
        <dbReference type="PROSITE" id="PS50113"/>
    </source>
</evidence>
<keyword evidence="13" id="KW-0157">Chromophore</keyword>
<dbReference type="Gene3D" id="3.30.565.10">
    <property type="entry name" value="Histidine kinase-like ATPase, C-terminal domain"/>
    <property type="match status" value="1"/>
</dbReference>
<dbReference type="GO" id="GO:0009881">
    <property type="term" value="F:photoreceptor activity"/>
    <property type="evidence" value="ECO:0007669"/>
    <property type="project" value="UniProtKB-KW"/>
</dbReference>
<dbReference type="NCBIfam" id="TIGR00229">
    <property type="entry name" value="sensory_box"/>
    <property type="match status" value="2"/>
</dbReference>
<dbReference type="CDD" id="cd00130">
    <property type="entry name" value="PAS"/>
    <property type="match status" value="2"/>
</dbReference>
<keyword evidence="4" id="KW-0597">Phosphoprotein</keyword>
<reference evidence="17 18" key="1">
    <citation type="submission" date="2016-10" db="EMBL/GenBank/DDBJ databases">
        <authorList>
            <person name="de Groot N.N."/>
        </authorList>
    </citation>
    <scope>NUCLEOTIDE SEQUENCE [LARGE SCALE GENOMIC DNA]</scope>
    <source>
        <strain evidence="17 18">CGMCC 1.9113</strain>
    </source>
</reference>
<evidence type="ECO:0000256" key="9">
    <source>
        <dbReference type="ARBA" id="ARBA00022737"/>
    </source>
</evidence>
<dbReference type="AlphaFoldDB" id="A0A1I5RQD8"/>
<dbReference type="STRING" id="634430.SAMN04488241_10439"/>
<dbReference type="InterPro" id="IPR013655">
    <property type="entry name" value="PAS_fold_3"/>
</dbReference>
<evidence type="ECO:0000256" key="8">
    <source>
        <dbReference type="ARBA" id="ARBA00022679"/>
    </source>
</evidence>
<proteinExistence type="predicted"/>
<protein>
    <recommendedName>
        <fullName evidence="2">histidine kinase</fullName>
        <ecNumber evidence="2">2.7.13.3</ecNumber>
    </recommendedName>
</protein>
<dbReference type="InterPro" id="IPR011102">
    <property type="entry name" value="Sig_transdc_His_kinase_HWE"/>
</dbReference>
<evidence type="ECO:0000256" key="14">
    <source>
        <dbReference type="ARBA" id="ARBA00023026"/>
    </source>
</evidence>
<dbReference type="SUPFAM" id="SSF55785">
    <property type="entry name" value="PYP-like sensor domain (PAS domain)"/>
    <property type="match status" value="3"/>
</dbReference>
<dbReference type="Pfam" id="PF08447">
    <property type="entry name" value="PAS_3"/>
    <property type="match status" value="2"/>
</dbReference>
<keyword evidence="11" id="KW-0418">Kinase</keyword>
<dbReference type="RefSeq" id="WP_093332496.1">
    <property type="nucleotide sequence ID" value="NZ_FOXP01000004.1"/>
</dbReference>
<feature type="domain" description="PAC" evidence="16">
    <location>
        <begin position="349"/>
        <end position="401"/>
    </location>
</feature>
<evidence type="ECO:0000256" key="15">
    <source>
        <dbReference type="ARBA" id="ARBA00023170"/>
    </source>
</evidence>
<dbReference type="PROSITE" id="PS50113">
    <property type="entry name" value="PAC"/>
    <property type="match status" value="3"/>
</dbReference>
<evidence type="ECO:0000313" key="18">
    <source>
        <dbReference type="Proteomes" id="UP000199586"/>
    </source>
</evidence>
<dbReference type="FunFam" id="3.30.450.20:FF:000099">
    <property type="entry name" value="Sensory box sensor histidine kinase"/>
    <property type="match status" value="2"/>
</dbReference>
<dbReference type="Pfam" id="PF01590">
    <property type="entry name" value="GAF"/>
    <property type="match status" value="1"/>
</dbReference>
<dbReference type="Gene3D" id="3.30.450.40">
    <property type="match status" value="1"/>
</dbReference>
<gene>
    <name evidence="17" type="ORF">SAMN04488241_10439</name>
</gene>
<dbReference type="InterPro" id="IPR029016">
    <property type="entry name" value="GAF-like_dom_sf"/>
</dbReference>
<dbReference type="OrthoDB" id="9760752at2"/>
<keyword evidence="6" id="KW-0285">Flavoprotein</keyword>
<evidence type="ECO:0000256" key="13">
    <source>
        <dbReference type="ARBA" id="ARBA00022991"/>
    </source>
</evidence>
<evidence type="ECO:0000313" key="17">
    <source>
        <dbReference type="EMBL" id="SFP60617.1"/>
    </source>
</evidence>
<feature type="domain" description="PAC" evidence="16">
    <location>
        <begin position="474"/>
        <end position="526"/>
    </location>
</feature>
<dbReference type="Pfam" id="PF08448">
    <property type="entry name" value="PAS_4"/>
    <property type="match status" value="1"/>
</dbReference>
<evidence type="ECO:0000256" key="4">
    <source>
        <dbReference type="ARBA" id="ARBA00022553"/>
    </source>
</evidence>
<organism evidence="17 18">
    <name type="scientific">Sphingomonas rubra</name>
    <dbReference type="NCBI Taxonomy" id="634430"/>
    <lineage>
        <taxon>Bacteria</taxon>
        <taxon>Pseudomonadati</taxon>
        <taxon>Pseudomonadota</taxon>
        <taxon>Alphaproteobacteria</taxon>
        <taxon>Sphingomonadales</taxon>
        <taxon>Sphingomonadaceae</taxon>
        <taxon>Sphingomonas</taxon>
    </lineage>
</organism>
<name>A0A1I5RQD8_9SPHN</name>
<keyword evidence="18" id="KW-1185">Reference proteome</keyword>
<evidence type="ECO:0000256" key="10">
    <source>
        <dbReference type="ARBA" id="ARBA00022741"/>
    </source>
</evidence>
<sequence length="736" mass="81592">MDVDDGGGRSAFLLRLGDVLRPLDEVAAIRTATVRLLAEEFEADRVEFVEDDADRIGPEVVVHPDIAADPALTEEERKEYASAGVGAMIGVPLRRGDAVRGMLFVHYRRARTFADRDVALIRDAAERGWLSMENVRARAALRRSETWLAAALDSVPVGVAVLNGDGRIVSANAAYRQFLPGGIMPSRDPACVDRWRAWGEDGEALTSRDFPGARAMRGDRVVPGQEMLYTDDGGREVWTRVASIPIYDEAANIAGLASTITDIDALKRGTEALRESEARARLLVDGISQAVWEAMPDGAIEADSPSWRNYTGQSYAEWRDYGWLNAIHPDDRAPTLDKWRNTVRQRTAIDADYRLLGRDGRYRWMNVRAVPLVDDKGRIEKWLGMNIDIDERRRLQQSVQNSERRVRALMDSVPQLLWRADGVMRWSWASAQWCAYTGWSEEDSRGLGWLAVVHADDRDAVLAAWAVAGRGGDVEVECRLHRRDGHVRWFSIRATPIRDEHGEIVEWLGTASDVDALRQAQERQTILVAELQHRTRNLIAVVQSLAEKTLLSASSLDDFEHRFHDRLSALARVQGLLSHATAGRKVSFCEVLRSELLALGAVDRDGWGERVTLSGPATVALHTKLVQTLALGLHELATNAVKYGALKAPAGHLAITWRVDETAMGGRTLVVDWQESGVPMLDVAVVSQIRGYGRELIERALPYQLGAETSYAFGKDGLHCVLTVPIASPGMDEEGD</sequence>
<evidence type="ECO:0000256" key="6">
    <source>
        <dbReference type="ARBA" id="ARBA00022630"/>
    </source>
</evidence>
<dbReference type="InterPro" id="IPR000700">
    <property type="entry name" value="PAS-assoc_C"/>
</dbReference>
<dbReference type="SUPFAM" id="SSF55781">
    <property type="entry name" value="GAF domain-like"/>
    <property type="match status" value="1"/>
</dbReference>
<dbReference type="PANTHER" id="PTHR41523">
    <property type="entry name" value="TWO-COMPONENT SYSTEM SENSOR PROTEIN"/>
    <property type="match status" value="1"/>
</dbReference>